<sequence>MTNEKLCLVFCYNTASRCRSIVYDQAKHICHFFMESDIDMTLYARRMNFIRVVDPTCFRDITENVVKAVPFSGDIKQQESNYTVSSLATLSATTTVAPVVTTTTITTTPPPPTSTTTKAPETTTKPSSKESIKAYYEKVIKSETMKSGASRVGGPRAVAVGMDGSPDVFEKMASNAEKMMPKVSGFKAVRRPVSSLEDKSVDERGVVRRKEANYNLNTDTGKPHLTGDGDKINGFALLTPFELNESTDIQILNKETKTLIGYSDCEEKDIKLWIGIENSEFQPKADDERFIIMDSNTDSVCKRKCEKTNCDVFTFAEKDSSCRLHYGINEESANEVIKQIVPSFTNDFSSRTFKQLCYPPNLSAFTQCNDIMAFLDYTINKDPREVFSGLPKGADGVLNCIELCLLTKSFLCNSATFDMENGECKLFDEDSITAPKLFKQLPSSNLIYFENSCNLDQIPDGRLKRIMK</sequence>
<organism evidence="1 2">
    <name type="scientific">Rhabditophanes sp. KR3021</name>
    <dbReference type="NCBI Taxonomy" id="114890"/>
    <lineage>
        <taxon>Eukaryota</taxon>
        <taxon>Metazoa</taxon>
        <taxon>Ecdysozoa</taxon>
        <taxon>Nematoda</taxon>
        <taxon>Chromadorea</taxon>
        <taxon>Rhabditida</taxon>
        <taxon>Tylenchina</taxon>
        <taxon>Panagrolaimomorpha</taxon>
        <taxon>Strongyloidoidea</taxon>
        <taxon>Alloionematidae</taxon>
        <taxon>Rhabditophanes</taxon>
    </lineage>
</organism>
<evidence type="ECO:0000313" key="2">
    <source>
        <dbReference type="WBParaSite" id="RSKR_0000673800.1"/>
    </source>
</evidence>
<protein>
    <submittedName>
        <fullName evidence="2">Apple domain-containing protein</fullName>
    </submittedName>
</protein>
<reference evidence="2" key="1">
    <citation type="submission" date="2016-11" db="UniProtKB">
        <authorList>
            <consortium name="WormBaseParasite"/>
        </authorList>
    </citation>
    <scope>IDENTIFICATION</scope>
    <source>
        <strain evidence="2">KR3021</strain>
    </source>
</reference>
<dbReference type="Proteomes" id="UP000095286">
    <property type="component" value="Unplaced"/>
</dbReference>
<evidence type="ECO:0000313" key="1">
    <source>
        <dbReference type="Proteomes" id="UP000095286"/>
    </source>
</evidence>
<dbReference type="WBParaSite" id="RSKR_0000673800.1">
    <property type="protein sequence ID" value="RSKR_0000673800.1"/>
    <property type="gene ID" value="RSKR_0000673800"/>
</dbReference>
<proteinExistence type="predicted"/>
<accession>A0AC35U2W0</accession>
<name>A0AC35U2W0_9BILA</name>